<keyword evidence="3" id="KW-1185">Reference proteome</keyword>
<evidence type="ECO:0000256" key="1">
    <source>
        <dbReference type="SAM" id="MobiDB-lite"/>
    </source>
</evidence>
<dbReference type="EMBL" id="JANPWB010000016">
    <property type="protein sequence ID" value="KAJ1083149.1"/>
    <property type="molecule type" value="Genomic_DNA"/>
</dbReference>
<feature type="compositionally biased region" description="Basic and acidic residues" evidence="1">
    <location>
        <begin position="84"/>
        <end position="96"/>
    </location>
</feature>
<feature type="compositionally biased region" description="Basic and acidic residues" evidence="1">
    <location>
        <begin position="156"/>
        <end position="171"/>
    </location>
</feature>
<sequence length="171" mass="18976">MEECSTIGPIEYKAATDPTLSNGNEHEIVKDNSTPTGEHTASMTGETEIVTALEQLATVEGGTAIIEGAVNKKQPPLTGQPVPVDRRSIARDKETEIPSYINNDAPKGYETHNRKVTTSPAARYQYQELLKQGHRNQPNGMEQEGRQEEYLQEPSPSEKRADWKLIEEFPA</sequence>
<feature type="compositionally biased region" description="Polar residues" evidence="1">
    <location>
        <begin position="31"/>
        <end position="43"/>
    </location>
</feature>
<dbReference type="AlphaFoldDB" id="A0AAV7KYK6"/>
<reference evidence="2" key="1">
    <citation type="journal article" date="2022" name="bioRxiv">
        <title>Sequencing and chromosome-scale assembly of the giantPleurodeles waltlgenome.</title>
        <authorList>
            <person name="Brown T."/>
            <person name="Elewa A."/>
            <person name="Iarovenko S."/>
            <person name="Subramanian E."/>
            <person name="Araus A.J."/>
            <person name="Petzold A."/>
            <person name="Susuki M."/>
            <person name="Suzuki K.-i.T."/>
            <person name="Hayashi T."/>
            <person name="Toyoda A."/>
            <person name="Oliveira C."/>
            <person name="Osipova E."/>
            <person name="Leigh N.D."/>
            <person name="Simon A."/>
            <person name="Yun M.H."/>
        </authorList>
    </citation>
    <scope>NUCLEOTIDE SEQUENCE</scope>
    <source>
        <strain evidence="2">20211129_DDA</strain>
        <tissue evidence="2">Liver</tissue>
    </source>
</reference>
<gene>
    <name evidence="2" type="ORF">NDU88_003309</name>
</gene>
<feature type="region of interest" description="Disordered" evidence="1">
    <location>
        <begin position="1"/>
        <end position="43"/>
    </location>
</feature>
<protein>
    <submittedName>
        <fullName evidence="2">Uncharacterized protein</fullName>
    </submittedName>
</protein>
<evidence type="ECO:0000313" key="3">
    <source>
        <dbReference type="Proteomes" id="UP001066276"/>
    </source>
</evidence>
<proteinExistence type="predicted"/>
<feature type="region of interest" description="Disordered" evidence="1">
    <location>
        <begin position="71"/>
        <end position="171"/>
    </location>
</feature>
<evidence type="ECO:0000313" key="2">
    <source>
        <dbReference type="EMBL" id="KAJ1083149.1"/>
    </source>
</evidence>
<comment type="caution">
    <text evidence="2">The sequence shown here is derived from an EMBL/GenBank/DDBJ whole genome shotgun (WGS) entry which is preliminary data.</text>
</comment>
<name>A0AAV7KYK6_PLEWA</name>
<accession>A0AAV7KYK6</accession>
<organism evidence="2 3">
    <name type="scientific">Pleurodeles waltl</name>
    <name type="common">Iberian ribbed newt</name>
    <dbReference type="NCBI Taxonomy" id="8319"/>
    <lineage>
        <taxon>Eukaryota</taxon>
        <taxon>Metazoa</taxon>
        <taxon>Chordata</taxon>
        <taxon>Craniata</taxon>
        <taxon>Vertebrata</taxon>
        <taxon>Euteleostomi</taxon>
        <taxon>Amphibia</taxon>
        <taxon>Batrachia</taxon>
        <taxon>Caudata</taxon>
        <taxon>Salamandroidea</taxon>
        <taxon>Salamandridae</taxon>
        <taxon>Pleurodelinae</taxon>
        <taxon>Pleurodeles</taxon>
    </lineage>
</organism>
<dbReference type="Proteomes" id="UP001066276">
    <property type="component" value="Chromosome 12"/>
</dbReference>